<gene>
    <name evidence="2" type="ORF">C900_05791</name>
</gene>
<dbReference type="Gene3D" id="3.40.50.1820">
    <property type="entry name" value="alpha/beta hydrolase"/>
    <property type="match status" value="1"/>
</dbReference>
<accession>L8JKP6</accession>
<dbReference type="SUPFAM" id="SSF53474">
    <property type="entry name" value="alpha/beta-Hydrolases"/>
    <property type="match status" value="1"/>
</dbReference>
<dbReference type="Pfam" id="PF12146">
    <property type="entry name" value="Hydrolase_4"/>
    <property type="match status" value="1"/>
</dbReference>
<feature type="domain" description="Serine aminopeptidase S33" evidence="1">
    <location>
        <begin position="46"/>
        <end position="156"/>
    </location>
</feature>
<protein>
    <recommendedName>
        <fullName evidence="1">Serine aminopeptidase S33 domain-containing protein</fullName>
    </recommendedName>
</protein>
<evidence type="ECO:0000313" key="2">
    <source>
        <dbReference type="EMBL" id="ELR68778.1"/>
    </source>
</evidence>
<evidence type="ECO:0000259" key="1">
    <source>
        <dbReference type="Pfam" id="PF12146"/>
    </source>
</evidence>
<keyword evidence="3" id="KW-1185">Reference proteome</keyword>
<comment type="caution">
    <text evidence="2">The sequence shown here is derived from an EMBL/GenBank/DDBJ whole genome shotgun (WGS) entry which is preliminary data.</text>
</comment>
<organism evidence="2 3">
    <name type="scientific">Fulvivirga imtechensis AK7</name>
    <dbReference type="NCBI Taxonomy" id="1237149"/>
    <lineage>
        <taxon>Bacteria</taxon>
        <taxon>Pseudomonadati</taxon>
        <taxon>Bacteroidota</taxon>
        <taxon>Cytophagia</taxon>
        <taxon>Cytophagales</taxon>
        <taxon>Fulvivirgaceae</taxon>
        <taxon>Fulvivirga</taxon>
    </lineage>
</organism>
<dbReference type="InterPro" id="IPR022742">
    <property type="entry name" value="Hydrolase_4"/>
</dbReference>
<dbReference type="eggNOG" id="COG1073">
    <property type="taxonomic scope" value="Bacteria"/>
</dbReference>
<name>L8JKP6_9BACT</name>
<reference evidence="2 3" key="1">
    <citation type="submission" date="2012-12" db="EMBL/GenBank/DDBJ databases">
        <title>Genome assembly of Fulvivirga imtechensis AK7.</title>
        <authorList>
            <person name="Nupur N."/>
            <person name="Khatri I."/>
            <person name="Kumar R."/>
            <person name="Subramanian S."/>
            <person name="Pinnaka A."/>
        </authorList>
    </citation>
    <scope>NUCLEOTIDE SEQUENCE [LARGE SCALE GENOMIC DNA]</scope>
    <source>
        <strain evidence="2 3">AK7</strain>
    </source>
</reference>
<evidence type="ECO:0000313" key="3">
    <source>
        <dbReference type="Proteomes" id="UP000011135"/>
    </source>
</evidence>
<proteinExistence type="predicted"/>
<sequence length="255" mass="29776">MFQQFIRDKRKSLFSVYHEPEVMDHCDTGVVFCYPCGQEYIRCHKLYLNMANQLAKRGFHALRFDYKGTGDSSGDFCELTINQSLEDIHLVIEQFRQSFDISRIVLFGVRFGATLAIMYSKLAPVDALILWNPILDGSSYIKEINESYRRWLNGSFTKQSKGRNINYMENFGFQFSETFLNEIRGVRNIGKELDGSIPSLIFTEQDLGIDQRHLFTYEKPVSAEYWIKRENEFNKVMVPVYETNKTLAWITNLTS</sequence>
<dbReference type="EMBL" id="AMZN01000092">
    <property type="protein sequence ID" value="ELR68778.1"/>
    <property type="molecule type" value="Genomic_DNA"/>
</dbReference>
<dbReference type="Proteomes" id="UP000011135">
    <property type="component" value="Unassembled WGS sequence"/>
</dbReference>
<dbReference type="AlphaFoldDB" id="L8JKP6"/>
<dbReference type="InterPro" id="IPR029058">
    <property type="entry name" value="AB_hydrolase_fold"/>
</dbReference>
<dbReference type="STRING" id="1237149.C900_05791"/>